<dbReference type="Proteomes" id="UP000248616">
    <property type="component" value="Unassembled WGS sequence"/>
</dbReference>
<dbReference type="InterPro" id="IPR036420">
    <property type="entry name" value="BRCT_dom_sf"/>
</dbReference>
<dbReference type="AlphaFoldDB" id="A0A2W7BUE0"/>
<dbReference type="Gene3D" id="3.40.50.10190">
    <property type="entry name" value="BRCT domain"/>
    <property type="match status" value="1"/>
</dbReference>
<dbReference type="OrthoDB" id="5451971at2"/>
<dbReference type="GO" id="GO:0016874">
    <property type="term" value="F:ligase activity"/>
    <property type="evidence" value="ECO:0007669"/>
    <property type="project" value="UniProtKB-KW"/>
</dbReference>
<comment type="caution">
    <text evidence="1">The sequence shown here is derived from an EMBL/GenBank/DDBJ whole genome shotgun (WGS) entry which is preliminary data.</text>
</comment>
<accession>A0A2W7BUE0</accession>
<proteinExistence type="predicted"/>
<protein>
    <submittedName>
        <fullName evidence="1">NAD-dependent DNA ligase</fullName>
    </submittedName>
</protein>
<reference evidence="2" key="1">
    <citation type="submission" date="2017-03" db="EMBL/GenBank/DDBJ databases">
        <authorList>
            <person name="Safronova V.I."/>
            <person name="Sazanova A.L."/>
            <person name="Chirak E.R."/>
        </authorList>
    </citation>
    <scope>NUCLEOTIDE SEQUENCE [LARGE SCALE GENOMIC DNA]</scope>
    <source>
        <strain evidence="2">Ach-343</strain>
    </source>
</reference>
<organism evidence="1 2">
    <name type="scientific">Mesorhizobium kowhaii</name>
    <dbReference type="NCBI Taxonomy" id="1300272"/>
    <lineage>
        <taxon>Bacteria</taxon>
        <taxon>Pseudomonadati</taxon>
        <taxon>Pseudomonadota</taxon>
        <taxon>Alphaproteobacteria</taxon>
        <taxon>Hyphomicrobiales</taxon>
        <taxon>Phyllobacteriaceae</taxon>
        <taxon>Mesorhizobium</taxon>
    </lineage>
</organism>
<keyword evidence="2" id="KW-1185">Reference proteome</keyword>
<evidence type="ECO:0000313" key="2">
    <source>
        <dbReference type="Proteomes" id="UP000248616"/>
    </source>
</evidence>
<keyword evidence="1" id="KW-0436">Ligase</keyword>
<gene>
    <name evidence="1" type="ORF">B5V02_32260</name>
</gene>
<dbReference type="EMBL" id="MZXV01000072">
    <property type="protein sequence ID" value="PZV34490.1"/>
    <property type="molecule type" value="Genomic_DNA"/>
</dbReference>
<dbReference type="CDD" id="cd17748">
    <property type="entry name" value="BRCT_DNA_ligase_like"/>
    <property type="match status" value="1"/>
</dbReference>
<evidence type="ECO:0000313" key="1">
    <source>
        <dbReference type="EMBL" id="PZV34490.1"/>
    </source>
</evidence>
<sequence length="179" mass="19632">MGLARGLAADGTINKAEVEFLQKWLAANAEISNQPLIRTLYGRINDILADGVLDSNEHAELLDTLNSFSNRDFELGEVLKPTTLPLCRPAPTLTFAGRLYCFTGTFNFGQRKHCEQAIADRGGFTGGLSQKTEVLVIGAYATESWKHSSFGDKIVKATDWRDQGLPISIVAESHWGSFL</sequence>
<name>A0A2W7BUE0_9HYPH</name>